<evidence type="ECO:0000313" key="3">
    <source>
        <dbReference type="Proteomes" id="UP001175228"/>
    </source>
</evidence>
<organism evidence="2 3">
    <name type="scientific">Armillaria luteobubalina</name>
    <dbReference type="NCBI Taxonomy" id="153913"/>
    <lineage>
        <taxon>Eukaryota</taxon>
        <taxon>Fungi</taxon>
        <taxon>Dikarya</taxon>
        <taxon>Basidiomycota</taxon>
        <taxon>Agaricomycotina</taxon>
        <taxon>Agaricomycetes</taxon>
        <taxon>Agaricomycetidae</taxon>
        <taxon>Agaricales</taxon>
        <taxon>Marasmiineae</taxon>
        <taxon>Physalacriaceae</taxon>
        <taxon>Armillaria</taxon>
    </lineage>
</organism>
<feature type="non-terminal residue" evidence="2">
    <location>
        <position position="1"/>
    </location>
</feature>
<protein>
    <submittedName>
        <fullName evidence="2">Uncharacterized protein</fullName>
    </submittedName>
</protein>
<keyword evidence="1" id="KW-1133">Transmembrane helix</keyword>
<feature type="transmembrane region" description="Helical" evidence="1">
    <location>
        <begin position="386"/>
        <end position="415"/>
    </location>
</feature>
<accession>A0AA39Q3V6</accession>
<evidence type="ECO:0000256" key="1">
    <source>
        <dbReference type="SAM" id="Phobius"/>
    </source>
</evidence>
<comment type="caution">
    <text evidence="2">The sequence shown here is derived from an EMBL/GenBank/DDBJ whole genome shotgun (WGS) entry which is preliminary data.</text>
</comment>
<keyword evidence="1" id="KW-0812">Transmembrane</keyword>
<keyword evidence="3" id="KW-1185">Reference proteome</keyword>
<dbReference type="EMBL" id="JAUEPU010000018">
    <property type="protein sequence ID" value="KAK0495125.1"/>
    <property type="molecule type" value="Genomic_DNA"/>
</dbReference>
<keyword evidence="1" id="KW-0472">Membrane</keyword>
<proteinExistence type="predicted"/>
<evidence type="ECO:0000313" key="2">
    <source>
        <dbReference type="EMBL" id="KAK0495125.1"/>
    </source>
</evidence>
<dbReference type="Proteomes" id="UP001175228">
    <property type="component" value="Unassembled WGS sequence"/>
</dbReference>
<name>A0AA39Q3V6_9AGAR</name>
<gene>
    <name evidence="2" type="ORF">EDD18DRAFT_1076104</name>
</gene>
<sequence length="521" mass="59828">GWLMNVHPQGFRYYIHEMMIHASPKTSLTPHDSLLRVFTDADVIVPEDLRILTDFLDNIVNYVCVKGIILPPQVDLFLGLRPSPESPVCAYYFADHAHRSIFWLDDFDARTLSIDGVITTESSHLAHVIETGYWTHLSFFPACQEMTSDTVEEVNDFLLYCITETTETTSTAQYGFTLSELQQYLTVVSNIRSKEGYYRSEEFVINCAKIRQSQVIFLSRFAISNILLAHDRYIHFHGEPGARRGSRHKPETVERSHMPLIVLLSPLLFFAPDVHCTTLYRVWDNGVAKADWIALVRKLSTEWQEFVINATVLLNANVAFLAIQSIDESSIDKGRSPTQIASYVSTILSVGSIILGLLLLQKYRHKNRVYSTLLVSWRRLGIETLAIMYSLPWALLMWAMNFFLAAFCLMCFTASSLSVRMIVGSALLVIAIVIFWYLTVSRERYEQRWYVQMYARLVKTWILLPRRLSAHFPAKFNSRMGSNDVEMALMGSHTTASLDNDALMSRRHRQEYCRNKVVSRE</sequence>
<reference evidence="2" key="1">
    <citation type="submission" date="2023-06" db="EMBL/GenBank/DDBJ databases">
        <authorList>
            <consortium name="Lawrence Berkeley National Laboratory"/>
            <person name="Ahrendt S."/>
            <person name="Sahu N."/>
            <person name="Indic B."/>
            <person name="Wong-Bajracharya J."/>
            <person name="Merenyi Z."/>
            <person name="Ke H.-M."/>
            <person name="Monk M."/>
            <person name="Kocsube S."/>
            <person name="Drula E."/>
            <person name="Lipzen A."/>
            <person name="Balint B."/>
            <person name="Henrissat B."/>
            <person name="Andreopoulos B."/>
            <person name="Martin F.M."/>
            <person name="Harder C.B."/>
            <person name="Rigling D."/>
            <person name="Ford K.L."/>
            <person name="Foster G.D."/>
            <person name="Pangilinan J."/>
            <person name="Papanicolaou A."/>
            <person name="Barry K."/>
            <person name="LaButti K."/>
            <person name="Viragh M."/>
            <person name="Koriabine M."/>
            <person name="Yan M."/>
            <person name="Riley R."/>
            <person name="Champramary S."/>
            <person name="Plett K.L."/>
            <person name="Tsai I.J."/>
            <person name="Slot J."/>
            <person name="Sipos G."/>
            <person name="Plett J."/>
            <person name="Nagy L.G."/>
            <person name="Grigoriev I.V."/>
        </authorList>
    </citation>
    <scope>NUCLEOTIDE SEQUENCE</scope>
    <source>
        <strain evidence="2">HWK02</strain>
    </source>
</reference>
<feature type="transmembrane region" description="Helical" evidence="1">
    <location>
        <begin position="340"/>
        <end position="360"/>
    </location>
</feature>
<feature type="transmembrane region" description="Helical" evidence="1">
    <location>
        <begin position="421"/>
        <end position="440"/>
    </location>
</feature>
<dbReference type="AlphaFoldDB" id="A0AA39Q3V6"/>